<sequence>MRSYEVKRGHGKTLEKGGLRKRLAEIFDGVSDKGDWHVASYGALQQVTVRMVSKSEIELDSQLDTTASLEVATDTHKRFNKFLEIVTGFSAKQRKDRAKAKAKAEAKAAAAQESGD</sequence>
<accession>A0A075GAU8</accession>
<evidence type="ECO:0000313" key="2">
    <source>
        <dbReference type="EMBL" id="AIF00440.1"/>
    </source>
</evidence>
<dbReference type="InterPro" id="IPR040713">
    <property type="entry name" value="DUF5611"/>
</dbReference>
<protein>
    <recommendedName>
        <fullName evidence="1">DUF5611 domain-containing protein</fullName>
    </recommendedName>
</protein>
<proteinExistence type="predicted"/>
<reference evidence="2" key="1">
    <citation type="journal article" date="2014" name="Genome Biol. Evol.">
        <title>Pangenome evidence for extensive interdomain horizontal transfer affecting lineage core and shell genes in uncultured planktonic thaumarchaeota and euryarchaeota.</title>
        <authorList>
            <person name="Deschamps P."/>
            <person name="Zivanovic Y."/>
            <person name="Moreira D."/>
            <person name="Rodriguez-Valera F."/>
            <person name="Lopez-Garcia P."/>
        </authorList>
    </citation>
    <scope>NUCLEOTIDE SEQUENCE</scope>
</reference>
<feature type="domain" description="DUF5611" evidence="1">
    <location>
        <begin position="1"/>
        <end position="99"/>
    </location>
</feature>
<dbReference type="Gene3D" id="3.30.310.190">
    <property type="match status" value="1"/>
</dbReference>
<dbReference type="AlphaFoldDB" id="A0A075GAU8"/>
<dbReference type="EMBL" id="KF900591">
    <property type="protein sequence ID" value="AIF00440.1"/>
    <property type="molecule type" value="Genomic_DNA"/>
</dbReference>
<dbReference type="Pfam" id="PF18446">
    <property type="entry name" value="DUF5611"/>
    <property type="match status" value="1"/>
</dbReference>
<name>A0A075GAU8_9EURY</name>
<evidence type="ECO:0000259" key="1">
    <source>
        <dbReference type="Pfam" id="PF18446"/>
    </source>
</evidence>
<organism evidence="2">
    <name type="scientific">uncultured marine group II/III euryarchaeote KM3_133_A04</name>
    <dbReference type="NCBI Taxonomy" id="1457863"/>
    <lineage>
        <taxon>Archaea</taxon>
        <taxon>Methanobacteriati</taxon>
        <taxon>Methanobacteriota</taxon>
        <taxon>environmental samples</taxon>
    </lineage>
</organism>